<protein>
    <recommendedName>
        <fullName evidence="1">DUF4470 domain-containing protein</fullName>
    </recommendedName>
</protein>
<dbReference type="InParanoid" id="A0A409X3F1"/>
<dbReference type="Pfam" id="PF14737">
    <property type="entry name" value="DUF4470"/>
    <property type="match status" value="1"/>
</dbReference>
<comment type="caution">
    <text evidence="2">The sequence shown here is derived from an EMBL/GenBank/DDBJ whole genome shotgun (WGS) entry which is preliminary data.</text>
</comment>
<dbReference type="OrthoDB" id="5282002at2759"/>
<organism evidence="2 3">
    <name type="scientific">Psilocybe cyanescens</name>
    <dbReference type="NCBI Taxonomy" id="93625"/>
    <lineage>
        <taxon>Eukaryota</taxon>
        <taxon>Fungi</taxon>
        <taxon>Dikarya</taxon>
        <taxon>Basidiomycota</taxon>
        <taxon>Agaricomycotina</taxon>
        <taxon>Agaricomycetes</taxon>
        <taxon>Agaricomycetidae</taxon>
        <taxon>Agaricales</taxon>
        <taxon>Agaricineae</taxon>
        <taxon>Strophariaceae</taxon>
        <taxon>Psilocybe</taxon>
    </lineage>
</organism>
<dbReference type="InterPro" id="IPR027974">
    <property type="entry name" value="DUF4470"/>
</dbReference>
<evidence type="ECO:0000313" key="2">
    <source>
        <dbReference type="EMBL" id="PPQ85279.1"/>
    </source>
</evidence>
<accession>A0A409X3F1</accession>
<proteinExistence type="predicted"/>
<sequence>MLVDYRYCREVLSRIKRPMSMISNHPENNASTQTLEALMSYGLGSGTNGKITTQVPCSNASNKGPGMETCVNTGLMACSQYCSGRCQRQHWPKHRLDCEHQYLQHDWEPGWMTENRRPLLSDSKFLPTSTSVDNFKNNGFPPYDVLQLRYNEGKLFPKDLKICMTAASDIRNLVETVNSLPNGYSGKLDILVNNSNTVVLNRMLVVLCALLTPGPSIEESAELAMHLMYSASLPETAASYMRYCVNIIYGEELTDGEMSFQTTLRTRGRGKLYCAQPAAGIKRPMEMFSSTCSLGKAMNAMKESLQDPFQIDDREKLLSTLMPAHRLALDRFWKTGILAPFSMDLKPFKSPNRLMFSPQGEWMGLTSDINPLNGWDVSSVRNTGLRHGIDPTADIMGCLFFHIKSELREFSLRMKELNISLHLLQYDSRLLSKGISIGVLPAFSDASFDRIDIGDMSDQMGLTECLADWGPLLNKRNLYSCLLMHSKQWHEDSPGSIARNNPRAVKVLMERCETVPSLKSKLKTFFKTPQAPSVVRLMASLDAFVDHEAAFLRYLEGQAADTTAASLGLGIRQAHSVHPKRIGIPLQSAHQKLPNLSKEEFYNLFTIGGSDLTIRFAEFVFADLD</sequence>
<evidence type="ECO:0000259" key="1">
    <source>
        <dbReference type="Pfam" id="PF14737"/>
    </source>
</evidence>
<name>A0A409X3F1_PSICY</name>
<evidence type="ECO:0000313" key="3">
    <source>
        <dbReference type="Proteomes" id="UP000283269"/>
    </source>
</evidence>
<reference evidence="2 3" key="1">
    <citation type="journal article" date="2018" name="Evol. Lett.">
        <title>Horizontal gene cluster transfer increased hallucinogenic mushroom diversity.</title>
        <authorList>
            <person name="Reynolds H.T."/>
            <person name="Vijayakumar V."/>
            <person name="Gluck-Thaler E."/>
            <person name="Korotkin H.B."/>
            <person name="Matheny P.B."/>
            <person name="Slot J.C."/>
        </authorList>
    </citation>
    <scope>NUCLEOTIDE SEQUENCE [LARGE SCALE GENOMIC DNA]</scope>
    <source>
        <strain evidence="2 3">2631</strain>
    </source>
</reference>
<dbReference type="SUPFAM" id="SSF144232">
    <property type="entry name" value="HIT/MYND zinc finger-like"/>
    <property type="match status" value="1"/>
</dbReference>
<dbReference type="STRING" id="93625.A0A409X3F1"/>
<dbReference type="Proteomes" id="UP000283269">
    <property type="component" value="Unassembled WGS sequence"/>
</dbReference>
<dbReference type="EMBL" id="NHYD01002737">
    <property type="protein sequence ID" value="PPQ85279.1"/>
    <property type="molecule type" value="Genomic_DNA"/>
</dbReference>
<dbReference type="Gene3D" id="6.10.140.2220">
    <property type="match status" value="1"/>
</dbReference>
<keyword evidence="3" id="KW-1185">Reference proteome</keyword>
<gene>
    <name evidence="2" type="ORF">CVT25_010052</name>
</gene>
<feature type="domain" description="DUF4470" evidence="1">
    <location>
        <begin position="141"/>
        <end position="232"/>
    </location>
</feature>
<dbReference type="AlphaFoldDB" id="A0A409X3F1"/>